<dbReference type="InterPro" id="IPR043502">
    <property type="entry name" value="DNA/RNA_pol_sf"/>
</dbReference>
<dbReference type="PANTHER" id="PTHR31635">
    <property type="entry name" value="REVERSE TRANSCRIPTASE DOMAIN-CONTAINING PROTEIN-RELATED"/>
    <property type="match status" value="1"/>
</dbReference>
<dbReference type="Proteomes" id="UP001358586">
    <property type="component" value="Chromosome 1"/>
</dbReference>
<feature type="domain" description="Reverse transcriptase" evidence="1">
    <location>
        <begin position="51"/>
        <end position="301"/>
    </location>
</feature>
<dbReference type="PROSITE" id="PS50878">
    <property type="entry name" value="RT_POL"/>
    <property type="match status" value="1"/>
</dbReference>
<evidence type="ECO:0000259" key="1">
    <source>
        <dbReference type="PROSITE" id="PS50878"/>
    </source>
</evidence>
<organism evidence="2 3">
    <name type="scientific">Gossypium arboreum</name>
    <name type="common">Tree cotton</name>
    <name type="synonym">Gossypium nanking</name>
    <dbReference type="NCBI Taxonomy" id="29729"/>
    <lineage>
        <taxon>Eukaryota</taxon>
        <taxon>Viridiplantae</taxon>
        <taxon>Streptophyta</taxon>
        <taxon>Embryophyta</taxon>
        <taxon>Tracheophyta</taxon>
        <taxon>Spermatophyta</taxon>
        <taxon>Magnoliopsida</taxon>
        <taxon>eudicotyledons</taxon>
        <taxon>Gunneridae</taxon>
        <taxon>Pentapetalae</taxon>
        <taxon>rosids</taxon>
        <taxon>malvids</taxon>
        <taxon>Malvales</taxon>
        <taxon>Malvaceae</taxon>
        <taxon>Malvoideae</taxon>
        <taxon>Gossypium</taxon>
    </lineage>
</organism>
<dbReference type="EMBL" id="JARKNE010000001">
    <property type="protein sequence ID" value="KAK5846242.1"/>
    <property type="molecule type" value="Genomic_DNA"/>
</dbReference>
<name>A0ABR0R4Y1_GOSAR</name>
<comment type="caution">
    <text evidence="2">The sequence shown here is derived from an EMBL/GenBank/DDBJ whole genome shotgun (WGS) entry which is preliminary data.</text>
</comment>
<gene>
    <name evidence="2" type="ORF">PVK06_002519</name>
</gene>
<sequence>MLARDFTDGEILNAFSQMDLCKAPGIGGLSSCFFKENWEVVGKGVLKLCHDVLDGNKDISYLNDTMIILIPKTKEPNDMTNFRPISLCRVIDKIISEVLANRLKEALPLCISQNQCAFVPSHIIHDNILIAHELIHYLQSSKNGPNKGFVIKLDMSKAYDRVDRNFLEKVTKKLGFEDTWVDKILRSIRSIRYVVKCNMVLSKIIILERGLRQGDPLSPYLFLFCMEAFSRMLLHAQRTNVIRGIRASQNDPHINHLLFVDDTLLFVRNKKVKLRPFLNILGESAQAWGQSINLDKSMVFF</sequence>
<dbReference type="PANTHER" id="PTHR31635:SF196">
    <property type="entry name" value="REVERSE TRANSCRIPTASE DOMAIN-CONTAINING PROTEIN-RELATED"/>
    <property type="match status" value="1"/>
</dbReference>
<reference evidence="2 3" key="1">
    <citation type="submission" date="2023-03" db="EMBL/GenBank/DDBJ databases">
        <title>WGS of Gossypium arboreum.</title>
        <authorList>
            <person name="Yu D."/>
        </authorList>
    </citation>
    <scope>NUCLEOTIDE SEQUENCE [LARGE SCALE GENOMIC DNA]</scope>
    <source>
        <tissue evidence="2">Leaf</tissue>
    </source>
</reference>
<proteinExistence type="predicted"/>
<dbReference type="InterPro" id="IPR000477">
    <property type="entry name" value="RT_dom"/>
</dbReference>
<accession>A0ABR0R4Y1</accession>
<evidence type="ECO:0000313" key="3">
    <source>
        <dbReference type="Proteomes" id="UP001358586"/>
    </source>
</evidence>
<keyword evidence="3" id="KW-1185">Reference proteome</keyword>
<evidence type="ECO:0000313" key="2">
    <source>
        <dbReference type="EMBL" id="KAK5846242.1"/>
    </source>
</evidence>
<dbReference type="CDD" id="cd01650">
    <property type="entry name" value="RT_nLTR_like"/>
    <property type="match status" value="1"/>
</dbReference>
<dbReference type="SUPFAM" id="SSF56672">
    <property type="entry name" value="DNA/RNA polymerases"/>
    <property type="match status" value="1"/>
</dbReference>
<dbReference type="Pfam" id="PF00078">
    <property type="entry name" value="RVT_1"/>
    <property type="match status" value="1"/>
</dbReference>
<protein>
    <recommendedName>
        <fullName evidence="1">Reverse transcriptase domain-containing protein</fullName>
    </recommendedName>
</protein>